<evidence type="ECO:0000259" key="2">
    <source>
        <dbReference type="PROSITE" id="PS50164"/>
    </source>
</evidence>
<protein>
    <submittedName>
        <fullName evidence="3">GIY-YIG nuclease family protein</fullName>
    </submittedName>
</protein>
<reference evidence="3 4" key="1">
    <citation type="submission" date="2024-03" db="EMBL/GenBank/DDBJ databases">
        <title>Community enrichment and isolation of bacterial strains for fucoidan degradation.</title>
        <authorList>
            <person name="Sichert A."/>
        </authorList>
    </citation>
    <scope>NUCLEOTIDE SEQUENCE [LARGE SCALE GENOMIC DNA]</scope>
    <source>
        <strain evidence="3 4">AS62</strain>
    </source>
</reference>
<gene>
    <name evidence="3" type="ORF">WNY59_07650</name>
</gene>
<dbReference type="PANTHER" id="PTHR34477">
    <property type="entry name" value="UPF0213 PROTEIN YHBQ"/>
    <property type="match status" value="1"/>
</dbReference>
<dbReference type="Proteomes" id="UP001477870">
    <property type="component" value="Unassembled WGS sequence"/>
</dbReference>
<name>A0ABU9T5P9_9HYPH</name>
<sequence length="107" mass="12696">MSGWVYIMASNRNGTIYIGVTSDLQGRAHEHRSGQNKGFTARYNCKNLVWYERHDNIVVAIEREKKLKKFKRAWKLELIEGFNPDWEDLYENCYVRDNPSDEIRGRV</sequence>
<feature type="domain" description="GIY-YIG" evidence="2">
    <location>
        <begin position="1"/>
        <end position="77"/>
    </location>
</feature>
<dbReference type="PROSITE" id="PS50164">
    <property type="entry name" value="GIY_YIG"/>
    <property type="match status" value="1"/>
</dbReference>
<dbReference type="EMBL" id="JBBMQO010000003">
    <property type="protein sequence ID" value="MEM5501461.1"/>
    <property type="molecule type" value="Genomic_DNA"/>
</dbReference>
<comment type="similarity">
    <text evidence="1">Belongs to the UPF0213 family.</text>
</comment>
<evidence type="ECO:0000313" key="4">
    <source>
        <dbReference type="Proteomes" id="UP001477870"/>
    </source>
</evidence>
<dbReference type="Pfam" id="PF01541">
    <property type="entry name" value="GIY-YIG"/>
    <property type="match status" value="1"/>
</dbReference>
<dbReference type="Gene3D" id="3.40.1440.10">
    <property type="entry name" value="GIY-YIG endonuclease"/>
    <property type="match status" value="1"/>
</dbReference>
<dbReference type="SUPFAM" id="SSF82771">
    <property type="entry name" value="GIY-YIG endonuclease"/>
    <property type="match status" value="1"/>
</dbReference>
<dbReference type="InterPro" id="IPR050190">
    <property type="entry name" value="UPF0213_domain"/>
</dbReference>
<dbReference type="PANTHER" id="PTHR34477:SF5">
    <property type="entry name" value="BSL5627 PROTEIN"/>
    <property type="match status" value="1"/>
</dbReference>
<dbReference type="InterPro" id="IPR035901">
    <property type="entry name" value="GIY-YIG_endonuc_sf"/>
</dbReference>
<keyword evidence="4" id="KW-1185">Reference proteome</keyword>
<proteinExistence type="inferred from homology"/>
<evidence type="ECO:0000313" key="3">
    <source>
        <dbReference type="EMBL" id="MEM5501461.1"/>
    </source>
</evidence>
<comment type="caution">
    <text evidence="3">The sequence shown here is derived from an EMBL/GenBank/DDBJ whole genome shotgun (WGS) entry which is preliminary data.</text>
</comment>
<dbReference type="RefSeq" id="WP_342847960.1">
    <property type="nucleotide sequence ID" value="NZ_JBBMQO010000003.1"/>
</dbReference>
<organism evidence="3 4">
    <name type="scientific">Ahrensia kielensis</name>
    <dbReference type="NCBI Taxonomy" id="76980"/>
    <lineage>
        <taxon>Bacteria</taxon>
        <taxon>Pseudomonadati</taxon>
        <taxon>Pseudomonadota</taxon>
        <taxon>Alphaproteobacteria</taxon>
        <taxon>Hyphomicrobiales</taxon>
        <taxon>Ahrensiaceae</taxon>
        <taxon>Ahrensia</taxon>
    </lineage>
</organism>
<evidence type="ECO:0000256" key="1">
    <source>
        <dbReference type="ARBA" id="ARBA00007435"/>
    </source>
</evidence>
<dbReference type="CDD" id="cd10448">
    <property type="entry name" value="GIY-YIG_unchar_3"/>
    <property type="match status" value="1"/>
</dbReference>
<dbReference type="InterPro" id="IPR000305">
    <property type="entry name" value="GIY-YIG_endonuc"/>
</dbReference>
<accession>A0ABU9T5P9</accession>